<feature type="region of interest" description="Disordered" evidence="3">
    <location>
        <begin position="452"/>
        <end position="494"/>
    </location>
</feature>
<dbReference type="GO" id="GO:0005524">
    <property type="term" value="F:ATP binding"/>
    <property type="evidence" value="ECO:0007669"/>
    <property type="project" value="UniProtKB-KW"/>
</dbReference>
<evidence type="ECO:0000256" key="4">
    <source>
        <dbReference type="SAM" id="Phobius"/>
    </source>
</evidence>
<dbReference type="InterPro" id="IPR033756">
    <property type="entry name" value="YlxH/NBP35"/>
</dbReference>
<dbReference type="NCBIfam" id="TIGR01007">
    <property type="entry name" value="eps_fam"/>
    <property type="match status" value="1"/>
</dbReference>
<dbReference type="SUPFAM" id="SSF52540">
    <property type="entry name" value="P-loop containing nucleoside triphosphate hydrolases"/>
    <property type="match status" value="1"/>
</dbReference>
<dbReference type="InterPro" id="IPR050445">
    <property type="entry name" value="Bact_polysacc_biosynth/exp"/>
</dbReference>
<dbReference type="Pfam" id="PF10609">
    <property type="entry name" value="ParA"/>
    <property type="match status" value="1"/>
</dbReference>
<evidence type="ECO:0000313" key="5">
    <source>
        <dbReference type="EMBL" id="MDN4484188.1"/>
    </source>
</evidence>
<evidence type="ECO:0000256" key="3">
    <source>
        <dbReference type="SAM" id="MobiDB-lite"/>
    </source>
</evidence>
<dbReference type="EC" id="2.7.10.2" evidence="5"/>
<comment type="caution">
    <text evidence="5">The sequence shown here is derived from an EMBL/GenBank/DDBJ whole genome shotgun (WGS) entry which is preliminary data.</text>
</comment>
<name>A0AB35MKJ0_9MICO</name>
<dbReference type="AlphaFoldDB" id="A0AB35MKJ0"/>
<dbReference type="GO" id="GO:0004715">
    <property type="term" value="F:non-membrane spanning protein tyrosine kinase activity"/>
    <property type="evidence" value="ECO:0007669"/>
    <property type="project" value="UniProtKB-EC"/>
</dbReference>
<keyword evidence="2" id="KW-0067">ATP-binding</keyword>
<keyword evidence="1" id="KW-0547">Nucleotide-binding</keyword>
<dbReference type="CDD" id="cd05387">
    <property type="entry name" value="BY-kinase"/>
    <property type="match status" value="1"/>
</dbReference>
<dbReference type="Gene3D" id="3.40.50.300">
    <property type="entry name" value="P-loop containing nucleotide triphosphate hydrolases"/>
    <property type="match status" value="1"/>
</dbReference>
<evidence type="ECO:0000313" key="6">
    <source>
        <dbReference type="Proteomes" id="UP001172756"/>
    </source>
</evidence>
<reference evidence="5 6" key="1">
    <citation type="submission" date="2023-06" db="EMBL/GenBank/DDBJ databases">
        <title>SYSU T0a273.</title>
        <authorList>
            <person name="Gao L."/>
            <person name="Fang B.-Z."/>
            <person name="Li W.-J."/>
        </authorList>
    </citation>
    <scope>NUCLEOTIDE SEQUENCE [LARGE SCALE GENOMIC DNA]</scope>
    <source>
        <strain evidence="5 6">SYSU T0a273</strain>
    </source>
</reference>
<keyword evidence="4" id="KW-0472">Membrane</keyword>
<keyword evidence="5" id="KW-0808">Transferase</keyword>
<evidence type="ECO:0000256" key="1">
    <source>
        <dbReference type="ARBA" id="ARBA00022741"/>
    </source>
</evidence>
<gene>
    <name evidence="5" type="ORF">QQ002_11610</name>
</gene>
<evidence type="ECO:0000256" key="2">
    <source>
        <dbReference type="ARBA" id="ARBA00022840"/>
    </source>
</evidence>
<proteinExistence type="predicted"/>
<protein>
    <submittedName>
        <fullName evidence="5">Polysaccharide biosynthesis tyrosine autokinase</fullName>
        <ecNumber evidence="5">2.7.10.2</ecNumber>
    </submittedName>
</protein>
<feature type="transmembrane region" description="Helical" evidence="4">
    <location>
        <begin position="12"/>
        <end position="34"/>
    </location>
</feature>
<dbReference type="PANTHER" id="PTHR32309:SF13">
    <property type="entry name" value="FERRIC ENTEROBACTIN TRANSPORT PROTEIN FEPE"/>
    <property type="match status" value="1"/>
</dbReference>
<dbReference type="EMBL" id="JAUHQB010000009">
    <property type="protein sequence ID" value="MDN4484188.1"/>
    <property type="molecule type" value="Genomic_DNA"/>
</dbReference>
<feature type="transmembrane region" description="Helical" evidence="4">
    <location>
        <begin position="175"/>
        <end position="194"/>
    </location>
</feature>
<keyword evidence="4" id="KW-0812">Transmembrane</keyword>
<dbReference type="RefSeq" id="WP_301160833.1">
    <property type="nucleotide sequence ID" value="NZ_JAUHQB010000009.1"/>
</dbReference>
<feature type="compositionally biased region" description="Polar residues" evidence="3">
    <location>
        <begin position="461"/>
        <end position="479"/>
    </location>
</feature>
<dbReference type="InterPro" id="IPR005702">
    <property type="entry name" value="Wzc-like_C"/>
</dbReference>
<dbReference type="Proteomes" id="UP001172756">
    <property type="component" value="Unassembled WGS sequence"/>
</dbReference>
<dbReference type="InterPro" id="IPR027417">
    <property type="entry name" value="P-loop_NTPase"/>
</dbReference>
<accession>A0AB35MKJ0</accession>
<sequence length="494" mass="52293">MQLQDYTRVFRTHWMAILLATALGGALAFGWTLLQPKVYTSTGSAIITTGSSESLGDALVGDNYAKSRVKSYLDIAKSRQVGEYAAAELGIDASADSLVARVTVSNPLDTAVLRVSATGPTPEDARALTEAWIAGMTQAVSDIETGGEGGTSVVQLQTLDSAGLPGAPSSPNTKLAVALGLFVGLALGIGYALIKATIDRRLRAAEDIEREFDLPVVGTLPFDDNVARLGPVRATTDFAMKEAVRQLRTNLMFLDVDHPPRVIVVTSSLPGDGKSTVSYKLAEAIAESGTNVVLIDADLRRPTLAKNLGLPDGAGLTDVLVGRVKAEEVLQPYGPTDNLYVMAAGVIPPNPSELLGSGAMRTLLYSFPEDAIVLVDTPPLIPVTDAAILTARTDGAVVVARAGRTTIDVLDKALQALDKVNGRALGVILDAVPRKGAHKDKYAYAYNYEYSDPKAPRRDTTPSAPQVQEPKTSLPTQGWDSIVPPPQPKHRAKH</sequence>
<organism evidence="5 6">
    <name type="scientific">Demequina lignilytica</name>
    <dbReference type="NCBI Taxonomy" id="3051663"/>
    <lineage>
        <taxon>Bacteria</taxon>
        <taxon>Bacillati</taxon>
        <taxon>Actinomycetota</taxon>
        <taxon>Actinomycetes</taxon>
        <taxon>Micrococcales</taxon>
        <taxon>Demequinaceae</taxon>
        <taxon>Demequina</taxon>
    </lineage>
</organism>
<keyword evidence="4" id="KW-1133">Transmembrane helix</keyword>
<dbReference type="PANTHER" id="PTHR32309">
    <property type="entry name" value="TYROSINE-PROTEIN KINASE"/>
    <property type="match status" value="1"/>
</dbReference>